<proteinExistence type="predicted"/>
<organism evidence="1 2">
    <name type="scientific">Colletotrichum zoysiae</name>
    <dbReference type="NCBI Taxonomy" id="1216348"/>
    <lineage>
        <taxon>Eukaryota</taxon>
        <taxon>Fungi</taxon>
        <taxon>Dikarya</taxon>
        <taxon>Ascomycota</taxon>
        <taxon>Pezizomycotina</taxon>
        <taxon>Sordariomycetes</taxon>
        <taxon>Hypocreomycetidae</taxon>
        <taxon>Glomerellales</taxon>
        <taxon>Glomerellaceae</taxon>
        <taxon>Colletotrichum</taxon>
        <taxon>Colletotrichum graminicola species complex</taxon>
    </lineage>
</organism>
<dbReference type="AlphaFoldDB" id="A0AAD9HTC7"/>
<comment type="caution">
    <text evidence="1">The sequence shown here is derived from an EMBL/GenBank/DDBJ whole genome shotgun (WGS) entry which is preliminary data.</text>
</comment>
<evidence type="ECO:0000313" key="1">
    <source>
        <dbReference type="EMBL" id="KAK2034925.1"/>
    </source>
</evidence>
<accession>A0AAD9HTC7</accession>
<keyword evidence="2" id="KW-1185">Reference proteome</keyword>
<evidence type="ECO:0000313" key="2">
    <source>
        <dbReference type="Proteomes" id="UP001232148"/>
    </source>
</evidence>
<reference evidence="1" key="1">
    <citation type="submission" date="2021-06" db="EMBL/GenBank/DDBJ databases">
        <title>Comparative genomics, transcriptomics and evolutionary studies reveal genomic signatures of adaptation to plant cell wall in hemibiotrophic fungi.</title>
        <authorList>
            <consortium name="DOE Joint Genome Institute"/>
            <person name="Baroncelli R."/>
            <person name="Diaz J.F."/>
            <person name="Benocci T."/>
            <person name="Peng M."/>
            <person name="Battaglia E."/>
            <person name="Haridas S."/>
            <person name="Andreopoulos W."/>
            <person name="Labutti K."/>
            <person name="Pangilinan J."/>
            <person name="Floch G.L."/>
            <person name="Makela M.R."/>
            <person name="Henrissat B."/>
            <person name="Grigoriev I.V."/>
            <person name="Crouch J.A."/>
            <person name="De Vries R.P."/>
            <person name="Sukno S.A."/>
            <person name="Thon M.R."/>
        </authorList>
    </citation>
    <scope>NUCLEOTIDE SEQUENCE</scope>
    <source>
        <strain evidence="1">MAFF235873</strain>
    </source>
</reference>
<gene>
    <name evidence="1" type="ORF">LX32DRAFT_715981</name>
</gene>
<name>A0AAD9HTC7_9PEZI</name>
<sequence length="165" mass="18162">MNLVAAQNYPLSSSLECDDRIARLGSERVVDKVDPLLGRVPPTAPSEFSSTETLRPGMPFEASEKRLTVEIRYSLAEVVLDPQIDPAVASSVARVLILSGFIHLVPGFHKGSKPRPKVEVAASSISLISTPSYGALRASRRYSTMKKGKLEKFKHYHRRLIGSIF</sequence>
<dbReference type="Proteomes" id="UP001232148">
    <property type="component" value="Unassembled WGS sequence"/>
</dbReference>
<dbReference type="EMBL" id="MU842811">
    <property type="protein sequence ID" value="KAK2034925.1"/>
    <property type="molecule type" value="Genomic_DNA"/>
</dbReference>
<protein>
    <submittedName>
        <fullName evidence="1">Uncharacterized protein</fullName>
    </submittedName>
</protein>